<proteinExistence type="inferred from homology"/>
<dbReference type="AlphaFoldDB" id="A0A6C1DM72"/>
<feature type="domain" description="Glutaredoxin" evidence="4">
    <location>
        <begin position="101"/>
        <end position="163"/>
    </location>
</feature>
<evidence type="ECO:0000313" key="5">
    <source>
        <dbReference type="EMBL" id="QID78021.1"/>
    </source>
</evidence>
<dbReference type="FunFam" id="3.40.30.10:FF:000093">
    <property type="entry name" value="Glutaredoxin 2"/>
    <property type="match status" value="1"/>
</dbReference>
<keyword evidence="2" id="KW-0001">2Fe-2S</keyword>
<dbReference type="GO" id="GO:0051537">
    <property type="term" value="F:2 iron, 2 sulfur cluster binding"/>
    <property type="evidence" value="ECO:0007669"/>
    <property type="project" value="UniProtKB-KW"/>
</dbReference>
<keyword evidence="3" id="KW-0411">Iron-sulfur</keyword>
<dbReference type="PANTHER" id="PTHR45694:SF5">
    <property type="entry name" value="GLUTAREDOXIN 2"/>
    <property type="match status" value="1"/>
</dbReference>
<dbReference type="PRINTS" id="PR00160">
    <property type="entry name" value="GLUTAREDOXIN"/>
</dbReference>
<dbReference type="GO" id="GO:0004362">
    <property type="term" value="F:glutathione-disulfide reductase (NADPH) activity"/>
    <property type="evidence" value="ECO:0007669"/>
    <property type="project" value="UniProtKB-ARBA"/>
</dbReference>
<dbReference type="PANTHER" id="PTHR45694">
    <property type="entry name" value="GLUTAREDOXIN 2"/>
    <property type="match status" value="1"/>
</dbReference>
<keyword evidence="2" id="KW-0479">Metal-binding</keyword>
<dbReference type="EMBL" id="CP048984">
    <property type="protein sequence ID" value="QID78021.1"/>
    <property type="molecule type" value="Genomic_DNA"/>
</dbReference>
<dbReference type="InterPro" id="IPR014025">
    <property type="entry name" value="Glutaredoxin_subgr"/>
</dbReference>
<evidence type="ECO:0000313" key="6">
    <source>
        <dbReference type="Proteomes" id="UP000501346"/>
    </source>
</evidence>
<dbReference type="NCBIfam" id="TIGR02180">
    <property type="entry name" value="GRX_euk"/>
    <property type="match status" value="1"/>
</dbReference>
<dbReference type="GO" id="GO:0000324">
    <property type="term" value="C:fungal-type vacuole"/>
    <property type="evidence" value="ECO:0007669"/>
    <property type="project" value="TreeGrafter"/>
</dbReference>
<protein>
    <submittedName>
        <fullName evidence="5">Glutathione-disulfide reductase grx7</fullName>
    </submittedName>
</protein>
<keyword evidence="6" id="KW-1185">Reference proteome</keyword>
<dbReference type="GO" id="GO:0034599">
    <property type="term" value="P:cellular response to oxidative stress"/>
    <property type="evidence" value="ECO:0007669"/>
    <property type="project" value="TreeGrafter"/>
</dbReference>
<organism evidence="5 6">
    <name type="scientific">Saccharomyces pastorianus</name>
    <name type="common">Lager yeast</name>
    <name type="synonym">Saccharomyces cerevisiae x Saccharomyces eubayanus</name>
    <dbReference type="NCBI Taxonomy" id="27292"/>
    <lineage>
        <taxon>Eukaryota</taxon>
        <taxon>Fungi</taxon>
        <taxon>Dikarya</taxon>
        <taxon>Ascomycota</taxon>
        <taxon>Saccharomycotina</taxon>
        <taxon>Saccharomycetes</taxon>
        <taxon>Saccharomycetales</taxon>
        <taxon>Saccharomycetaceae</taxon>
        <taxon>Saccharomyces</taxon>
    </lineage>
</organism>
<accession>A0A6C1DM72</accession>
<gene>
    <name evidence="5" type="primary">GRX7_1</name>
    <name evidence="5" type="ORF">GRS66_000219</name>
</gene>
<keyword evidence="2" id="KW-0408">Iron</keyword>
<evidence type="ECO:0000259" key="4">
    <source>
        <dbReference type="Pfam" id="PF00462"/>
    </source>
</evidence>
<dbReference type="GO" id="GO:0005796">
    <property type="term" value="C:Golgi lumen"/>
    <property type="evidence" value="ECO:0007669"/>
    <property type="project" value="TreeGrafter"/>
</dbReference>
<evidence type="ECO:0000256" key="1">
    <source>
        <dbReference type="ARBA" id="ARBA00009630"/>
    </source>
</evidence>
<dbReference type="InterPro" id="IPR002109">
    <property type="entry name" value="Glutaredoxin"/>
</dbReference>
<dbReference type="Gene3D" id="3.40.30.10">
    <property type="entry name" value="Glutaredoxin"/>
    <property type="match status" value="1"/>
</dbReference>
<dbReference type="Proteomes" id="UP000501346">
    <property type="component" value="Chromosome ScII"/>
</dbReference>
<evidence type="ECO:0000256" key="2">
    <source>
        <dbReference type="ARBA" id="ARBA00022714"/>
    </source>
</evidence>
<dbReference type="InterPro" id="IPR036249">
    <property type="entry name" value="Thioredoxin-like_sf"/>
</dbReference>
<dbReference type="SUPFAM" id="SSF52833">
    <property type="entry name" value="Thioredoxin-like"/>
    <property type="match status" value="1"/>
</dbReference>
<evidence type="ECO:0000256" key="3">
    <source>
        <dbReference type="ARBA" id="ARBA00023014"/>
    </source>
</evidence>
<name>A0A6C1DM72_SACPS</name>
<comment type="similarity">
    <text evidence="1">Belongs to the glutaredoxin family. Monothiol subfamily.</text>
</comment>
<dbReference type="InterPro" id="IPR011899">
    <property type="entry name" value="Glutaredoxin_euk/vir"/>
</dbReference>
<dbReference type="OrthoDB" id="423313at2759"/>
<dbReference type="GO" id="GO:0005801">
    <property type="term" value="C:cis-Golgi network"/>
    <property type="evidence" value="ECO:0007669"/>
    <property type="project" value="UniProtKB-ARBA"/>
</dbReference>
<dbReference type="Pfam" id="PF00462">
    <property type="entry name" value="Glutaredoxin"/>
    <property type="match status" value="1"/>
</dbReference>
<dbReference type="CDD" id="cd03419">
    <property type="entry name" value="GRX_GRXh_1_2_like"/>
    <property type="match status" value="1"/>
</dbReference>
<sequence>MAIVINKRNVRVLVITNLLLIVVFFVLRNSNASVNESITTHHPDSLVTFDNSGNAPGTHQSVHDTVNTQDKEAEEVDKNSGDAEFDAAAEYNKIMEQSPMIVFSKTGCPYSKKLKALLTNSYTFSPSYHVVELDRHEHTKELQDQIEKVTGRRTVPNVIIGGTSRGGYTEIAELHKNDELLDSFKKWSDGAFTVTANSQSESA</sequence>
<dbReference type="PROSITE" id="PS51354">
    <property type="entry name" value="GLUTAREDOXIN_2"/>
    <property type="match status" value="1"/>
</dbReference>
<reference evidence="5 6" key="1">
    <citation type="journal article" date="2019" name="BMC Genomics">
        <title>Chromosome level assembly and comparative genome analysis confirm lager-brewing yeasts originated from a single hybridization.</title>
        <authorList>
            <person name="Salazar A.N."/>
            <person name="Gorter de Vries A.R."/>
            <person name="van den Broek M."/>
            <person name="Brouwers N."/>
            <person name="de la Torre Cortes P."/>
            <person name="Kuijpers N.G.A."/>
            <person name="Daran J.G."/>
            <person name="Abeel T."/>
        </authorList>
    </citation>
    <scope>NUCLEOTIDE SEQUENCE [LARGE SCALE GENOMIC DNA]</scope>
    <source>
        <strain evidence="5 6">CBS 1483</strain>
    </source>
</reference>